<feature type="coiled-coil region" evidence="1">
    <location>
        <begin position="213"/>
        <end position="240"/>
    </location>
</feature>
<keyword evidence="1" id="KW-0175">Coiled coil</keyword>
<reference evidence="3 4" key="1">
    <citation type="submission" date="2018-07" db="EMBL/GenBank/DDBJ databases">
        <title>Complete genome sequence of Flavobacterium psychrolimnae LMG 22018.</title>
        <authorList>
            <person name="Kim D.-U."/>
        </authorList>
    </citation>
    <scope>NUCLEOTIDE SEQUENCE [LARGE SCALE GENOMIC DNA]</scope>
    <source>
        <strain evidence="3 4">LMG 22018</strain>
    </source>
</reference>
<proteinExistence type="predicted"/>
<evidence type="ECO:0000313" key="3">
    <source>
        <dbReference type="EMBL" id="RBN49503.1"/>
    </source>
</evidence>
<dbReference type="RefSeq" id="WP_113636652.1">
    <property type="nucleotide sequence ID" value="NZ_QNUX01000012.1"/>
</dbReference>
<dbReference type="OrthoDB" id="3771157at2"/>
<evidence type="ECO:0000313" key="4">
    <source>
        <dbReference type="Proteomes" id="UP000253676"/>
    </source>
</evidence>
<dbReference type="Pfam" id="PF24793">
    <property type="entry name" value="GINT1_N"/>
    <property type="match status" value="1"/>
</dbReference>
<feature type="domain" description="Glucosamine inositolphosphorylceramide transferase 1 N-terminal" evidence="2">
    <location>
        <begin position="302"/>
        <end position="514"/>
    </location>
</feature>
<dbReference type="SUPFAM" id="SSF75005">
    <property type="entry name" value="Arabinanase/levansucrase/invertase"/>
    <property type="match status" value="1"/>
</dbReference>
<comment type="caution">
    <text evidence="3">The sequence shown here is derived from an EMBL/GenBank/DDBJ whole genome shotgun (WGS) entry which is preliminary data.</text>
</comment>
<sequence length="539" mass="63804">MKTYKKIGIIVSKEINSLRNWELILIMNLVNSNNCEVTIIDIRNVLEDNKSKKKTFFKNSIVFFIYGIQEKIEKILFGKSNNNKLLEQLKDRLDIILCLKNVELNGKLNLNEESYKKIKEANLEIIIDLQGLEFNSKDYDCTEQGFLQIFFSNNNKADYPYALKEIAKKEEYCIISLMQYNSEYPNGIIIDTAYHNWFWGFYRTQLELQQKGIALIQKNLTELNKKNRKYEVNLIEDNNDYQLTNVTLLKYLFNFYKNILKYKMHNTFPLGRLDCWTLNIGEGEFIQADLSKITSIDMPKDVFWADPFLYKYNNKHFVFFENLPYKNMVGKISVGEIKKMKNGNFSLENVNDIFTKDYHLSYPCIFNEDNEIFMIPETGGNKRLEIYKCVQFPDKWELFSTAFEGEKIADATYFKDKNNQKWLFLNKGVDLYIYQIDSLKLEKIDSHRQNPVSMDCRKSRNAGPIFQQNDSYVRPNQVNTFGIYGRALRLSKIINLDLNNYEEEELTVVEPDFRKNVIGIHHLHQLENMFVFDSCYKKY</sequence>
<evidence type="ECO:0000256" key="1">
    <source>
        <dbReference type="SAM" id="Coils"/>
    </source>
</evidence>
<dbReference type="InterPro" id="IPR023296">
    <property type="entry name" value="Glyco_hydro_beta-prop_sf"/>
</dbReference>
<dbReference type="Proteomes" id="UP000253676">
    <property type="component" value="Unassembled WGS sequence"/>
</dbReference>
<dbReference type="EMBL" id="QNUX01000012">
    <property type="protein sequence ID" value="RBN49503.1"/>
    <property type="molecule type" value="Genomic_DNA"/>
</dbReference>
<keyword evidence="4" id="KW-1185">Reference proteome</keyword>
<accession>A0A366AYL8</accession>
<gene>
    <name evidence="3" type="ORF">DR980_12485</name>
</gene>
<name>A0A366AYL8_9FLAO</name>
<protein>
    <recommendedName>
        <fullName evidence="2">Glucosamine inositolphosphorylceramide transferase 1 N-terminal domain-containing protein</fullName>
    </recommendedName>
</protein>
<evidence type="ECO:0000259" key="2">
    <source>
        <dbReference type="Pfam" id="PF24793"/>
    </source>
</evidence>
<dbReference type="AlphaFoldDB" id="A0A366AYL8"/>
<organism evidence="3 4">
    <name type="scientific">Flavobacterium psychrolimnae</name>
    <dbReference type="NCBI Taxonomy" id="249351"/>
    <lineage>
        <taxon>Bacteria</taxon>
        <taxon>Pseudomonadati</taxon>
        <taxon>Bacteroidota</taxon>
        <taxon>Flavobacteriia</taxon>
        <taxon>Flavobacteriales</taxon>
        <taxon>Flavobacteriaceae</taxon>
        <taxon>Flavobacterium</taxon>
    </lineage>
</organism>
<dbReference type="InterPro" id="IPR056442">
    <property type="entry name" value="GINT1_N"/>
</dbReference>